<accession>A0A2W5SM85</accession>
<dbReference type="Proteomes" id="UP000249135">
    <property type="component" value="Unassembled WGS sequence"/>
</dbReference>
<feature type="compositionally biased region" description="Polar residues" evidence="1">
    <location>
        <begin position="75"/>
        <end position="95"/>
    </location>
</feature>
<evidence type="ECO:0000313" key="3">
    <source>
        <dbReference type="EMBL" id="PZQ75960.1"/>
    </source>
</evidence>
<comment type="caution">
    <text evidence="3">The sequence shown here is derived from an EMBL/GenBank/DDBJ whole genome shotgun (WGS) entry which is preliminary data.</text>
</comment>
<dbReference type="EMBL" id="QFPP01000068">
    <property type="protein sequence ID" value="PZQ75960.1"/>
    <property type="molecule type" value="Genomic_DNA"/>
</dbReference>
<evidence type="ECO:0000256" key="1">
    <source>
        <dbReference type="SAM" id="MobiDB-lite"/>
    </source>
</evidence>
<feature type="signal peptide" evidence="2">
    <location>
        <begin position="1"/>
        <end position="25"/>
    </location>
</feature>
<name>A0A2W5SM85_VARPD</name>
<gene>
    <name evidence="3" type="ORF">DI563_08245</name>
</gene>
<proteinExistence type="predicted"/>
<evidence type="ECO:0000256" key="2">
    <source>
        <dbReference type="SAM" id="SignalP"/>
    </source>
</evidence>
<feature type="chain" id="PRO_5016018883" evidence="2">
    <location>
        <begin position="26"/>
        <end position="117"/>
    </location>
</feature>
<reference evidence="3 4" key="1">
    <citation type="submission" date="2017-08" db="EMBL/GenBank/DDBJ databases">
        <title>Infants hospitalized years apart are colonized by the same room-sourced microbial strains.</title>
        <authorList>
            <person name="Brooks B."/>
            <person name="Olm M.R."/>
            <person name="Firek B.A."/>
            <person name="Baker R."/>
            <person name="Thomas B.C."/>
            <person name="Morowitz M.J."/>
            <person name="Banfield J.F."/>
        </authorList>
    </citation>
    <scope>NUCLEOTIDE SEQUENCE [LARGE SCALE GENOMIC DNA]</scope>
    <source>
        <strain evidence="3">S2_005_003_R2_41</strain>
    </source>
</reference>
<feature type="region of interest" description="Disordered" evidence="1">
    <location>
        <begin position="52"/>
        <end position="117"/>
    </location>
</feature>
<dbReference type="AlphaFoldDB" id="A0A2W5SM85"/>
<sequence length="117" mass="11902">MPTPAFPSFTFALLVLALAPALANAEEPKLPIDSDEKGSVYIAPKVSPTETSVEAHGAAVGVQRKDGSSLYGGMDTSSTRPTYSVGGSTGGNVSFSAGAESDGKDKHGVKAGVQIKY</sequence>
<evidence type="ECO:0000313" key="4">
    <source>
        <dbReference type="Proteomes" id="UP000249135"/>
    </source>
</evidence>
<protein>
    <submittedName>
        <fullName evidence="3">Uncharacterized protein</fullName>
    </submittedName>
</protein>
<organism evidence="3 4">
    <name type="scientific">Variovorax paradoxus</name>
    <dbReference type="NCBI Taxonomy" id="34073"/>
    <lineage>
        <taxon>Bacteria</taxon>
        <taxon>Pseudomonadati</taxon>
        <taxon>Pseudomonadota</taxon>
        <taxon>Betaproteobacteria</taxon>
        <taxon>Burkholderiales</taxon>
        <taxon>Comamonadaceae</taxon>
        <taxon>Variovorax</taxon>
    </lineage>
</organism>
<keyword evidence="2" id="KW-0732">Signal</keyword>